<evidence type="ECO:0000313" key="2">
    <source>
        <dbReference type="EMBL" id="RGZ88336.1"/>
    </source>
</evidence>
<dbReference type="EMBL" id="QSAZ01000014">
    <property type="protein sequence ID" value="RGW85725.1"/>
    <property type="molecule type" value="Genomic_DNA"/>
</dbReference>
<proteinExistence type="predicted"/>
<organism evidence="1 8">
    <name type="scientific">Agathobacter rectalis</name>
    <dbReference type="NCBI Taxonomy" id="39491"/>
    <lineage>
        <taxon>Bacteria</taxon>
        <taxon>Bacillati</taxon>
        <taxon>Bacillota</taxon>
        <taxon>Clostridia</taxon>
        <taxon>Lachnospirales</taxon>
        <taxon>Lachnospiraceae</taxon>
        <taxon>Agathobacter</taxon>
    </lineage>
</organism>
<evidence type="ECO:0000313" key="10">
    <source>
        <dbReference type="Proteomes" id="UP000284835"/>
    </source>
</evidence>
<evidence type="ECO:0000313" key="4">
    <source>
        <dbReference type="EMBL" id="RHA92180.1"/>
    </source>
</evidence>
<accession>A0A395ZD66</accession>
<dbReference type="Proteomes" id="UP000266698">
    <property type="component" value="Unassembled WGS sequence"/>
</dbReference>
<evidence type="ECO:0000313" key="9">
    <source>
        <dbReference type="Proteomes" id="UP000283721"/>
    </source>
</evidence>
<dbReference type="EMBL" id="QRPB01000018">
    <property type="protein sequence ID" value="RHL76770.1"/>
    <property type="molecule type" value="Genomic_DNA"/>
</dbReference>
<sequence length="94" mass="11044">MVPPIYKKPPGPKDTGGQTGNLLYKYYTTHWQNVNDTMLIWCGSHRAVQIFQFHFINLLFQKQFKPITALQRNKDIDIYYQHPCSNYYTISGSL</sequence>
<evidence type="ECO:0000313" key="12">
    <source>
        <dbReference type="Proteomes" id="UP000286341"/>
    </source>
</evidence>
<dbReference type="Proteomes" id="UP000284835">
    <property type="component" value="Unassembled WGS sequence"/>
</dbReference>
<evidence type="ECO:0000313" key="1">
    <source>
        <dbReference type="EMBL" id="RGW85725.1"/>
    </source>
</evidence>
<dbReference type="Proteomes" id="UP000283721">
    <property type="component" value="Unassembled WGS sequence"/>
</dbReference>
<comment type="caution">
    <text evidence="1">The sequence shown here is derived from an EMBL/GenBank/DDBJ whole genome shotgun (WGS) entry which is preliminary data.</text>
</comment>
<dbReference type="AlphaFoldDB" id="A0A395ZD66"/>
<evidence type="ECO:0000313" key="11">
    <source>
        <dbReference type="Proteomes" id="UP000286220"/>
    </source>
</evidence>
<evidence type="ECO:0000313" key="5">
    <source>
        <dbReference type="EMBL" id="RHD92281.1"/>
    </source>
</evidence>
<dbReference type="EMBL" id="QSJS01000019">
    <property type="protein sequence ID" value="RHD92281.1"/>
    <property type="molecule type" value="Genomic_DNA"/>
</dbReference>
<evidence type="ECO:0000313" key="6">
    <source>
        <dbReference type="EMBL" id="RHL76770.1"/>
    </source>
</evidence>
<protein>
    <submittedName>
        <fullName evidence="1">Uncharacterized protein</fullName>
    </submittedName>
</protein>
<gene>
    <name evidence="6" type="ORF">DW001_12870</name>
    <name evidence="5" type="ORF">DW775_12335</name>
    <name evidence="4" type="ORF">DW912_09225</name>
    <name evidence="3" type="ORF">DW948_11960</name>
    <name evidence="2" type="ORF">DW967_15185</name>
    <name evidence="1" type="ORF">DWV45_12510</name>
</gene>
<dbReference type="Proteomes" id="UP000286220">
    <property type="component" value="Unassembled WGS sequence"/>
</dbReference>
<dbReference type="EMBL" id="QSES01000039">
    <property type="protein sequence ID" value="RGZ88336.1"/>
    <property type="molecule type" value="Genomic_DNA"/>
</dbReference>
<dbReference type="Proteomes" id="UP000286341">
    <property type="component" value="Unassembled WGS sequence"/>
</dbReference>
<evidence type="ECO:0000313" key="8">
    <source>
        <dbReference type="Proteomes" id="UP000283683"/>
    </source>
</evidence>
<evidence type="ECO:0000313" key="3">
    <source>
        <dbReference type="EMBL" id="RHA11225.1"/>
    </source>
</evidence>
<dbReference type="EMBL" id="QSFB01000019">
    <property type="protein sequence ID" value="RHA11225.1"/>
    <property type="molecule type" value="Genomic_DNA"/>
</dbReference>
<dbReference type="Proteomes" id="UP000283683">
    <property type="component" value="Unassembled WGS sequence"/>
</dbReference>
<dbReference type="EMBL" id="QSFZ01000008">
    <property type="protein sequence ID" value="RHA92180.1"/>
    <property type="molecule type" value="Genomic_DNA"/>
</dbReference>
<evidence type="ECO:0000313" key="7">
    <source>
        <dbReference type="Proteomes" id="UP000266698"/>
    </source>
</evidence>
<reference evidence="7 8" key="1">
    <citation type="submission" date="2018-08" db="EMBL/GenBank/DDBJ databases">
        <title>A genome reference for cultivated species of the human gut microbiota.</title>
        <authorList>
            <person name="Zou Y."/>
            <person name="Xue W."/>
            <person name="Luo G."/>
        </authorList>
    </citation>
    <scope>NUCLEOTIDE SEQUENCE [LARGE SCALE GENOMIC DNA]</scope>
    <source>
        <strain evidence="1 8">AF06-19</strain>
        <strain evidence="6 7">AF36-2BH</strain>
        <strain evidence="5 10">AM30-13AC</strain>
        <strain evidence="4 11">AM42-17AT</strain>
        <strain evidence="3 12">AM44-1AT</strain>
        <strain evidence="2 9">AM47-6BH</strain>
    </source>
</reference>
<name>A0A395ZD66_9FIRM</name>